<proteinExistence type="predicted"/>
<dbReference type="InterPro" id="IPR029058">
    <property type="entry name" value="AB_hydrolase_fold"/>
</dbReference>
<dbReference type="InterPro" id="IPR051532">
    <property type="entry name" value="Ester_Hydrolysis_Enzymes"/>
</dbReference>
<reference evidence="3 4" key="1">
    <citation type="submission" date="2020-01" db="EMBL/GenBank/DDBJ databases">
        <authorList>
            <person name="Kim M.K."/>
        </authorList>
    </citation>
    <scope>NUCLEOTIDE SEQUENCE [LARGE SCALE GENOMIC DNA]</scope>
    <source>
        <strain evidence="3 4">172606-1</strain>
    </source>
</reference>
<dbReference type="EMBL" id="CP048222">
    <property type="protein sequence ID" value="QHT65460.1"/>
    <property type="molecule type" value="Genomic_DNA"/>
</dbReference>
<gene>
    <name evidence="3" type="ORF">GXP67_01605</name>
</gene>
<sequence length="528" mass="58569">MRPLILLCLLLNWVLTDIQAQQKVIPLYPGKAPGSESWTWQEKELFHQPYQSKLVYNVSQPTLTAYLPPAATANGTAVIVAPGGAFHILSIESEGIQVAKWLNSKGVAAFVLKYRLVRSLTDDPVAELAPKMRDFKKLDEINAPVVELAIADGLKAIEYVRSHADDYGVNPKRIGIMGFSAGGTVTMGTVFNSTSANRPNFAAPIYAYMNALKNQTIPADAPPLFICASTDDQLGMASHSTNLYNAWIGAKKIAELHMYEKGGHGFGMRKQDLPVDSWIDRFGEWLELQGLLWPEKPSGTTSQVTLKQVMERRKAAEERVRNDWAYFKKYETENKALTAVAAGEKRVVFMGNSITEGWKRADSSFFAGRPYLDRGISGQTTPQMLLRFRPDVIDLKPAVVVILAGINDIAQNTGPMTLEQTFGNIVSMAELAKVNHIKVVLSSVLPAYDFPWRPGLEPAEKVVKLNNMIKDYATRNNIVYLDYFSAMVDNQKGLKKELTYDGVHPTLAGYKVMEPLAEKAIAEALKRK</sequence>
<feature type="domain" description="SGNH hydrolase-type esterase" evidence="2">
    <location>
        <begin position="349"/>
        <end position="512"/>
    </location>
</feature>
<dbReference type="Pfam" id="PF13472">
    <property type="entry name" value="Lipase_GDSL_2"/>
    <property type="match status" value="1"/>
</dbReference>
<dbReference type="RefSeq" id="WP_162441547.1">
    <property type="nucleotide sequence ID" value="NZ_CP048222.1"/>
</dbReference>
<dbReference type="Gene3D" id="3.40.50.1110">
    <property type="entry name" value="SGNH hydrolase"/>
    <property type="match status" value="1"/>
</dbReference>
<accession>A0A6C0GCQ3</accession>
<evidence type="ECO:0000259" key="2">
    <source>
        <dbReference type="Pfam" id="PF13472"/>
    </source>
</evidence>
<dbReference type="GO" id="GO:0004622">
    <property type="term" value="F:phosphatidylcholine lysophospholipase activity"/>
    <property type="evidence" value="ECO:0007669"/>
    <property type="project" value="TreeGrafter"/>
</dbReference>
<organism evidence="3 4">
    <name type="scientific">Rhodocytophaga rosea</name>
    <dbReference type="NCBI Taxonomy" id="2704465"/>
    <lineage>
        <taxon>Bacteria</taxon>
        <taxon>Pseudomonadati</taxon>
        <taxon>Bacteroidota</taxon>
        <taxon>Cytophagia</taxon>
        <taxon>Cytophagales</taxon>
        <taxon>Rhodocytophagaceae</taxon>
        <taxon>Rhodocytophaga</taxon>
    </lineage>
</organism>
<keyword evidence="4" id="KW-1185">Reference proteome</keyword>
<dbReference type="KEGG" id="rhoz:GXP67_01605"/>
<dbReference type="SUPFAM" id="SSF52266">
    <property type="entry name" value="SGNH hydrolase"/>
    <property type="match status" value="1"/>
</dbReference>
<evidence type="ECO:0000313" key="4">
    <source>
        <dbReference type="Proteomes" id="UP000480178"/>
    </source>
</evidence>
<evidence type="ECO:0000259" key="1">
    <source>
        <dbReference type="Pfam" id="PF01738"/>
    </source>
</evidence>
<dbReference type="InterPro" id="IPR002925">
    <property type="entry name" value="Dienelactn_hydro"/>
</dbReference>
<dbReference type="InterPro" id="IPR013830">
    <property type="entry name" value="SGNH_hydro"/>
</dbReference>
<name>A0A6C0GCQ3_9BACT</name>
<dbReference type="Pfam" id="PF01738">
    <property type="entry name" value="DLH"/>
    <property type="match status" value="1"/>
</dbReference>
<feature type="domain" description="Dienelactone hydrolase" evidence="1">
    <location>
        <begin position="133"/>
        <end position="272"/>
    </location>
</feature>
<dbReference type="PANTHER" id="PTHR30383">
    <property type="entry name" value="THIOESTERASE 1/PROTEASE 1/LYSOPHOSPHOLIPASE L1"/>
    <property type="match status" value="1"/>
</dbReference>
<dbReference type="SUPFAM" id="SSF53474">
    <property type="entry name" value="alpha/beta-Hydrolases"/>
    <property type="match status" value="1"/>
</dbReference>
<keyword evidence="3" id="KW-0378">Hydrolase</keyword>
<protein>
    <submittedName>
        <fullName evidence="3">Alpha/beta hydrolase fold domain-containing protein</fullName>
    </submittedName>
</protein>
<dbReference type="PANTHER" id="PTHR30383:SF5">
    <property type="entry name" value="SGNH HYDROLASE-TYPE ESTERASE DOMAIN-CONTAINING PROTEIN"/>
    <property type="match status" value="1"/>
</dbReference>
<dbReference type="CDD" id="cd04501">
    <property type="entry name" value="SGNH_hydrolase_like_4"/>
    <property type="match status" value="1"/>
</dbReference>
<evidence type="ECO:0000313" key="3">
    <source>
        <dbReference type="EMBL" id="QHT65460.1"/>
    </source>
</evidence>
<dbReference type="Proteomes" id="UP000480178">
    <property type="component" value="Chromosome"/>
</dbReference>
<dbReference type="InterPro" id="IPR036514">
    <property type="entry name" value="SGNH_hydro_sf"/>
</dbReference>
<dbReference type="Gene3D" id="3.40.50.1820">
    <property type="entry name" value="alpha/beta hydrolase"/>
    <property type="match status" value="1"/>
</dbReference>
<dbReference type="AlphaFoldDB" id="A0A6C0GCQ3"/>